<dbReference type="InterPro" id="IPR041471">
    <property type="entry name" value="UvrB_inter"/>
</dbReference>
<keyword evidence="5 13" id="KW-0227">DNA damage</keyword>
<feature type="domain" description="Helicase C-terminal" evidence="19">
    <location>
        <begin position="436"/>
        <end position="602"/>
    </location>
</feature>
<dbReference type="GO" id="GO:0005524">
    <property type="term" value="F:ATP binding"/>
    <property type="evidence" value="ECO:0007669"/>
    <property type="project" value="UniProtKB-UniRule"/>
</dbReference>
<dbReference type="SMART" id="SM00487">
    <property type="entry name" value="DEXDc"/>
    <property type="match status" value="1"/>
</dbReference>
<dbReference type="GO" id="GO:0005737">
    <property type="term" value="C:cytoplasm"/>
    <property type="evidence" value="ECO:0007669"/>
    <property type="project" value="UniProtKB-SubCell"/>
</dbReference>
<dbReference type="PROSITE" id="PS51192">
    <property type="entry name" value="HELICASE_ATP_BIND_1"/>
    <property type="match status" value="1"/>
</dbReference>
<evidence type="ECO:0000256" key="14">
    <source>
        <dbReference type="RuleBase" id="RU003587"/>
    </source>
</evidence>
<dbReference type="InterPro" id="IPR006935">
    <property type="entry name" value="Helicase/UvrB_N"/>
</dbReference>
<name>A0A852U3I4_9ACTN</name>
<comment type="domain">
    <text evidence="13">The beta-hairpin motif is involved in DNA binding.</text>
</comment>
<comment type="function">
    <text evidence="13">The UvrABC repair system catalyzes the recognition and processing of DNA lesions. A damage recognition complex composed of 2 UvrA and 2 UvrB subunits scans DNA for abnormalities. Upon binding of the UvrA(2)B(2) complex to a putative damaged site, the DNA wraps around one UvrB monomer. DNA wrap is dependent on ATP binding by UvrB and probably causes local melting of the DNA helix, facilitating insertion of UvrB beta-hairpin between the DNA strands. Then UvrB probes one DNA strand for the presence of a lesion. If a lesion is found the UvrA subunits dissociate and the UvrB-DNA preincision complex is formed. This complex is subsequently bound by UvrC and the second UvrB is released. If no lesion is found, the DNA wraps around the other UvrB subunit that will check the other stand for damage.</text>
</comment>
<accession>A0A852U3I4</accession>
<evidence type="ECO:0000256" key="11">
    <source>
        <dbReference type="ARBA" id="ARBA00026033"/>
    </source>
</evidence>
<dbReference type="InterPro" id="IPR001943">
    <property type="entry name" value="UVR_dom"/>
</dbReference>
<evidence type="ECO:0000256" key="4">
    <source>
        <dbReference type="ARBA" id="ARBA00022741"/>
    </source>
</evidence>
<reference evidence="20 21" key="1">
    <citation type="submission" date="2020-07" db="EMBL/GenBank/DDBJ databases">
        <title>Sequencing the genomes of 1000 actinobacteria strains.</title>
        <authorList>
            <person name="Klenk H.-P."/>
        </authorList>
    </citation>
    <scope>NUCLEOTIDE SEQUENCE [LARGE SCALE GENOMIC DNA]</scope>
    <source>
        <strain evidence="20 21">CXB654</strain>
    </source>
</reference>
<evidence type="ECO:0000259" key="19">
    <source>
        <dbReference type="PROSITE" id="PS51194"/>
    </source>
</evidence>
<dbReference type="FunFam" id="3.40.50.300:FF:000477">
    <property type="entry name" value="UvrABC system protein B"/>
    <property type="match status" value="1"/>
</dbReference>
<protein>
    <recommendedName>
        <fullName evidence="12 13">UvrABC system protein B</fullName>
        <shortName evidence="13">Protein UvrB</shortName>
    </recommendedName>
    <alternativeName>
        <fullName evidence="13">Excinuclease ABC subunit B</fullName>
    </alternativeName>
</protein>
<sequence>MTDIQRKVTPFEVVSEMTPAGDQPTAIAELARRVDAGDEDAVLLGATGTGKTATVAWLVEQVQRPTLVMQPNKTLAAQFANELREMLPGNAVEYFVSYYDYYQPEAYVPQTDTFIEKDSSINDEVERLRHSATNSLLTRRDTIVVASVSCIYGLGTPQEYVDRMAAVRVGMEVERDELLRKLVEMQYTRNDTAFTRGTFRVRGDTVEIIPVYEELAVRIEMFGDEIERLMTLHPLTGEVLDESDEYYIFPASHYVAGPERMERAIRDIEAELGGRLAELEQQNKLLEAQRLRMRTTYDLEMMRQVGSCSGIENYSRHFDGREPGSAPNTLLDYFPDDFLLVVDESHVTVPQIGGMYEGDASRKRTLVDHGFRLPSALDNRPLKWEEFLGRIGQTVYLSATPGPYELGRTGGDVVEQVIRPTGLVDPEVLVKPTQGQIDDLVHEIRVRAERAERVLVTTLTKKMAEDLTDYLTELGIQVRYLHSEVDTLRRVELLRELRVGEFDVLVGINLLREGLDLPEVSLVAILDADKEGFLRSETSLIQTIGRAARNVAGQVHMYADQVTDSMRKAIDETNRRRAKQLAYNTEHGVDPQPLRKKIADILDSLAREDADTQTLIGGSARQQSRGRAPVPGLSSAATGERSADIANMPRAELADLIEQLTGQMHQAATDLQFELAARLRDEVKELKRELRGMDAAGVS</sequence>
<keyword evidence="15" id="KW-0175">Coiled coil</keyword>
<evidence type="ECO:0000256" key="13">
    <source>
        <dbReference type="HAMAP-Rule" id="MF_00204"/>
    </source>
</evidence>
<keyword evidence="4 13" id="KW-0547">Nucleotide-binding</keyword>
<keyword evidence="8 13" id="KW-0267">Excision nuclease</keyword>
<evidence type="ECO:0000256" key="5">
    <source>
        <dbReference type="ARBA" id="ARBA00022763"/>
    </source>
</evidence>
<evidence type="ECO:0000256" key="9">
    <source>
        <dbReference type="ARBA" id="ARBA00023204"/>
    </source>
</evidence>
<dbReference type="InterPro" id="IPR036876">
    <property type="entry name" value="UVR_dom_sf"/>
</dbReference>
<dbReference type="PROSITE" id="PS50151">
    <property type="entry name" value="UVR"/>
    <property type="match status" value="1"/>
</dbReference>
<dbReference type="InterPro" id="IPR001650">
    <property type="entry name" value="Helicase_C-like"/>
</dbReference>
<dbReference type="Pfam" id="PF12344">
    <property type="entry name" value="UvrB"/>
    <property type="match status" value="1"/>
</dbReference>
<evidence type="ECO:0000256" key="15">
    <source>
        <dbReference type="SAM" id="Coils"/>
    </source>
</evidence>
<dbReference type="SUPFAM" id="SSF52540">
    <property type="entry name" value="P-loop containing nucleoside triphosphate hydrolases"/>
    <property type="match status" value="2"/>
</dbReference>
<evidence type="ECO:0000256" key="8">
    <source>
        <dbReference type="ARBA" id="ARBA00022881"/>
    </source>
</evidence>
<evidence type="ECO:0000256" key="10">
    <source>
        <dbReference type="ARBA" id="ARBA00023236"/>
    </source>
</evidence>
<dbReference type="GO" id="GO:0009381">
    <property type="term" value="F:excinuclease ABC activity"/>
    <property type="evidence" value="ECO:0007669"/>
    <property type="project" value="UniProtKB-UniRule"/>
</dbReference>
<dbReference type="InterPro" id="IPR004807">
    <property type="entry name" value="UvrB"/>
</dbReference>
<feature type="coiled-coil region" evidence="15">
    <location>
        <begin position="269"/>
        <end position="296"/>
    </location>
</feature>
<keyword evidence="7 13" id="KW-0067">ATP-binding</keyword>
<evidence type="ECO:0000256" key="1">
    <source>
        <dbReference type="ARBA" id="ARBA00004496"/>
    </source>
</evidence>
<dbReference type="NCBIfam" id="TIGR00631">
    <property type="entry name" value="uvrb"/>
    <property type="match status" value="1"/>
</dbReference>
<keyword evidence="3 13" id="KW-0963">Cytoplasm</keyword>
<dbReference type="Pfam" id="PF17757">
    <property type="entry name" value="UvrB_inter"/>
    <property type="match status" value="1"/>
</dbReference>
<comment type="subcellular location">
    <subcellularLocation>
        <location evidence="1 13 14">Cytoplasm</location>
    </subcellularLocation>
</comment>
<keyword evidence="9 13" id="KW-0234">DNA repair</keyword>
<dbReference type="NCBIfam" id="NF003673">
    <property type="entry name" value="PRK05298.1"/>
    <property type="match status" value="1"/>
</dbReference>
<evidence type="ECO:0000256" key="16">
    <source>
        <dbReference type="SAM" id="MobiDB-lite"/>
    </source>
</evidence>
<dbReference type="Gene3D" id="4.10.860.10">
    <property type="entry name" value="UVR domain"/>
    <property type="match status" value="1"/>
</dbReference>
<organism evidence="20 21">
    <name type="scientific">Spinactinospora alkalitolerans</name>
    <dbReference type="NCBI Taxonomy" id="687207"/>
    <lineage>
        <taxon>Bacteria</taxon>
        <taxon>Bacillati</taxon>
        <taxon>Actinomycetota</taxon>
        <taxon>Actinomycetes</taxon>
        <taxon>Streptosporangiales</taxon>
        <taxon>Nocardiopsidaceae</taxon>
        <taxon>Spinactinospora</taxon>
    </lineage>
</organism>
<gene>
    <name evidence="13" type="primary">uvrB</name>
    <name evidence="20" type="ORF">HDA32_003630</name>
</gene>
<dbReference type="GO" id="GO:0006289">
    <property type="term" value="P:nucleotide-excision repair"/>
    <property type="evidence" value="ECO:0007669"/>
    <property type="project" value="UniProtKB-UniRule"/>
</dbReference>
<dbReference type="SMART" id="SM00490">
    <property type="entry name" value="HELICc"/>
    <property type="match status" value="1"/>
</dbReference>
<evidence type="ECO:0000256" key="2">
    <source>
        <dbReference type="ARBA" id="ARBA00008533"/>
    </source>
</evidence>
<dbReference type="GO" id="GO:0016887">
    <property type="term" value="F:ATP hydrolysis activity"/>
    <property type="evidence" value="ECO:0007669"/>
    <property type="project" value="InterPro"/>
</dbReference>
<dbReference type="InterPro" id="IPR027417">
    <property type="entry name" value="P-loop_NTPase"/>
</dbReference>
<evidence type="ECO:0000256" key="3">
    <source>
        <dbReference type="ARBA" id="ARBA00022490"/>
    </source>
</evidence>
<dbReference type="PANTHER" id="PTHR24029">
    <property type="entry name" value="UVRABC SYSTEM PROTEIN B"/>
    <property type="match status" value="1"/>
</dbReference>
<dbReference type="Pfam" id="PF02151">
    <property type="entry name" value="UVR"/>
    <property type="match status" value="1"/>
</dbReference>
<comment type="subunit">
    <text evidence="11 13 14">Forms a heterotetramer with UvrA during the search for lesions. Interacts with UvrC in an incision complex.</text>
</comment>
<feature type="domain" description="UVR" evidence="17">
    <location>
        <begin position="654"/>
        <end position="689"/>
    </location>
</feature>
<dbReference type="InterPro" id="IPR014001">
    <property type="entry name" value="Helicase_ATP-bd"/>
</dbReference>
<dbReference type="CDD" id="cd17916">
    <property type="entry name" value="DEXHc_UvrB"/>
    <property type="match status" value="1"/>
</dbReference>
<evidence type="ECO:0000256" key="12">
    <source>
        <dbReference type="ARBA" id="ARBA00029504"/>
    </source>
</evidence>
<dbReference type="Pfam" id="PF04851">
    <property type="entry name" value="ResIII"/>
    <property type="match status" value="1"/>
</dbReference>
<dbReference type="Pfam" id="PF00271">
    <property type="entry name" value="Helicase_C"/>
    <property type="match status" value="1"/>
</dbReference>
<dbReference type="FunFam" id="4.10.860.10:FF:000009">
    <property type="entry name" value="UvrABC system protein B"/>
    <property type="match status" value="1"/>
</dbReference>
<dbReference type="PROSITE" id="PS51194">
    <property type="entry name" value="HELICASE_CTER"/>
    <property type="match status" value="1"/>
</dbReference>
<feature type="binding site" evidence="13">
    <location>
        <begin position="45"/>
        <end position="52"/>
    </location>
    <ligand>
        <name>ATP</name>
        <dbReference type="ChEBI" id="CHEBI:30616"/>
    </ligand>
</feature>
<evidence type="ECO:0000256" key="6">
    <source>
        <dbReference type="ARBA" id="ARBA00022769"/>
    </source>
</evidence>
<evidence type="ECO:0000313" key="21">
    <source>
        <dbReference type="Proteomes" id="UP000589036"/>
    </source>
</evidence>
<evidence type="ECO:0000256" key="7">
    <source>
        <dbReference type="ARBA" id="ARBA00022840"/>
    </source>
</evidence>
<dbReference type="EMBL" id="JACCCC010000001">
    <property type="protein sequence ID" value="NYE48510.1"/>
    <property type="molecule type" value="Genomic_DNA"/>
</dbReference>
<dbReference type="PANTHER" id="PTHR24029:SF0">
    <property type="entry name" value="UVRABC SYSTEM PROTEIN B"/>
    <property type="match status" value="1"/>
</dbReference>
<dbReference type="GO" id="GO:0009432">
    <property type="term" value="P:SOS response"/>
    <property type="evidence" value="ECO:0007669"/>
    <property type="project" value="UniProtKB-UniRule"/>
</dbReference>
<feature type="compositionally biased region" description="Polar residues" evidence="16">
    <location>
        <begin position="616"/>
        <end position="625"/>
    </location>
</feature>
<evidence type="ECO:0000259" key="17">
    <source>
        <dbReference type="PROSITE" id="PS50151"/>
    </source>
</evidence>
<dbReference type="AlphaFoldDB" id="A0A852U3I4"/>
<proteinExistence type="inferred from homology"/>
<keyword evidence="21" id="KW-1185">Reference proteome</keyword>
<feature type="domain" description="Helicase ATP-binding" evidence="18">
    <location>
        <begin position="32"/>
        <end position="171"/>
    </location>
</feature>
<dbReference type="SUPFAM" id="SSF46600">
    <property type="entry name" value="C-terminal UvrC-binding domain of UvrB"/>
    <property type="match status" value="1"/>
</dbReference>
<keyword evidence="6 13" id="KW-0228">DNA excision</keyword>
<evidence type="ECO:0000313" key="20">
    <source>
        <dbReference type="EMBL" id="NYE48510.1"/>
    </source>
</evidence>
<dbReference type="GO" id="GO:0003677">
    <property type="term" value="F:DNA binding"/>
    <property type="evidence" value="ECO:0007669"/>
    <property type="project" value="UniProtKB-UniRule"/>
</dbReference>
<dbReference type="Proteomes" id="UP000589036">
    <property type="component" value="Unassembled WGS sequence"/>
</dbReference>
<dbReference type="GO" id="GO:0009380">
    <property type="term" value="C:excinuclease repair complex"/>
    <property type="evidence" value="ECO:0007669"/>
    <property type="project" value="InterPro"/>
</dbReference>
<dbReference type="CDD" id="cd18790">
    <property type="entry name" value="SF2_C_UvrB"/>
    <property type="match status" value="1"/>
</dbReference>
<comment type="caution">
    <text evidence="20">The sequence shown here is derived from an EMBL/GenBank/DDBJ whole genome shotgun (WGS) entry which is preliminary data.</text>
</comment>
<dbReference type="HAMAP" id="MF_00204">
    <property type="entry name" value="UvrB"/>
    <property type="match status" value="1"/>
</dbReference>
<feature type="short sequence motif" description="Beta-hairpin" evidence="13">
    <location>
        <begin position="98"/>
        <end position="121"/>
    </location>
</feature>
<keyword evidence="10 13" id="KW-0742">SOS response</keyword>
<feature type="region of interest" description="Disordered" evidence="16">
    <location>
        <begin position="616"/>
        <end position="643"/>
    </location>
</feature>
<dbReference type="InterPro" id="IPR024759">
    <property type="entry name" value="UvrB_YAD/RRR_dom"/>
</dbReference>
<comment type="similarity">
    <text evidence="2 13 14">Belongs to the UvrB family.</text>
</comment>
<dbReference type="Gene3D" id="3.40.50.300">
    <property type="entry name" value="P-loop containing nucleotide triphosphate hydrolases"/>
    <property type="match status" value="3"/>
</dbReference>
<evidence type="ECO:0000259" key="18">
    <source>
        <dbReference type="PROSITE" id="PS51192"/>
    </source>
</evidence>